<sequence>MFIRNVFLYLFNAYFFYKKFQSSKQKFHVNTLLDLREIIYPWIRKQIHNGETTYFWTSNWSPYGKLSVYLNASVSMRFPVCSTATLAELWDNGGWILPNARSDRQLEVITYLSTRSLNDYKDEIEWWPGNQRQMSYKTGALYDLLRPPAPAVAWHKEVWFSGGIPKHMFLVWLMVRNRCPTRDRILSWGLLTDSRCLLCNAADESIAHCFFDCNFAWEIWKPIATKCNFTSLRQWSVLLAQLKGHPSNRVQKTLLLLCWQATLYTLWTERNNRLHNSRFTSSQGLIAQIKLTVKNRISSLRIERPKFSSALLQLWFTN</sequence>
<organism evidence="2 3">
    <name type="scientific">Raphanus sativus</name>
    <name type="common">Radish</name>
    <name type="synonym">Raphanus raphanistrum var. sativus</name>
    <dbReference type="NCBI Taxonomy" id="3726"/>
    <lineage>
        <taxon>Eukaryota</taxon>
        <taxon>Viridiplantae</taxon>
        <taxon>Streptophyta</taxon>
        <taxon>Embryophyta</taxon>
        <taxon>Tracheophyta</taxon>
        <taxon>Spermatophyta</taxon>
        <taxon>Magnoliopsida</taxon>
        <taxon>eudicotyledons</taxon>
        <taxon>Gunneridae</taxon>
        <taxon>Pentapetalae</taxon>
        <taxon>rosids</taxon>
        <taxon>malvids</taxon>
        <taxon>Brassicales</taxon>
        <taxon>Brassicaceae</taxon>
        <taxon>Brassiceae</taxon>
        <taxon>Raphanus</taxon>
    </lineage>
</organism>
<accession>A0A9W3CA43</accession>
<dbReference type="RefSeq" id="XP_056848343.1">
    <property type="nucleotide sequence ID" value="XM_056992363.1"/>
</dbReference>
<dbReference type="PANTHER" id="PTHR33116:SF84">
    <property type="entry name" value="RNA-DIRECTED DNA POLYMERASE"/>
    <property type="match status" value="1"/>
</dbReference>
<evidence type="ECO:0000313" key="2">
    <source>
        <dbReference type="Proteomes" id="UP000504610"/>
    </source>
</evidence>
<reference evidence="2" key="1">
    <citation type="journal article" date="2019" name="Database">
        <title>The radish genome database (RadishGD): an integrated information resource for radish genomics.</title>
        <authorList>
            <person name="Yu H.J."/>
            <person name="Baek S."/>
            <person name="Lee Y.J."/>
            <person name="Cho A."/>
            <person name="Mun J.H."/>
        </authorList>
    </citation>
    <scope>NUCLEOTIDE SEQUENCE [LARGE SCALE GENOMIC DNA]</scope>
    <source>
        <strain evidence="2">cv. WK10039</strain>
    </source>
</reference>
<feature type="domain" description="Reverse transcriptase zinc-binding" evidence="1">
    <location>
        <begin position="136"/>
        <end position="220"/>
    </location>
</feature>
<dbReference type="GeneID" id="130498771"/>
<gene>
    <name evidence="3" type="primary">LOC130498771</name>
</gene>
<name>A0A9W3CA43_RAPSA</name>
<dbReference type="Pfam" id="PF13966">
    <property type="entry name" value="zf-RVT"/>
    <property type="match status" value="1"/>
</dbReference>
<keyword evidence="2" id="KW-1185">Reference proteome</keyword>
<dbReference type="InterPro" id="IPR026960">
    <property type="entry name" value="RVT-Znf"/>
</dbReference>
<dbReference type="OrthoDB" id="1107057at2759"/>
<dbReference type="AlphaFoldDB" id="A0A9W3CA43"/>
<evidence type="ECO:0000259" key="1">
    <source>
        <dbReference type="Pfam" id="PF13966"/>
    </source>
</evidence>
<dbReference type="KEGG" id="rsz:130498771"/>
<proteinExistence type="predicted"/>
<dbReference type="PANTHER" id="PTHR33116">
    <property type="entry name" value="REVERSE TRANSCRIPTASE ZINC-BINDING DOMAIN-CONTAINING PROTEIN-RELATED-RELATED"/>
    <property type="match status" value="1"/>
</dbReference>
<reference evidence="3" key="2">
    <citation type="submission" date="2025-08" db="UniProtKB">
        <authorList>
            <consortium name="RefSeq"/>
        </authorList>
    </citation>
    <scope>IDENTIFICATION</scope>
    <source>
        <tissue evidence="3">Leaf</tissue>
    </source>
</reference>
<dbReference type="Proteomes" id="UP000504610">
    <property type="component" value="Chromosome 8"/>
</dbReference>
<protein>
    <submittedName>
        <fullName evidence="3">Uncharacterized protein LOC130498771</fullName>
    </submittedName>
</protein>
<evidence type="ECO:0000313" key="3">
    <source>
        <dbReference type="RefSeq" id="XP_056848343.1"/>
    </source>
</evidence>